<name>A0A3N0YGL0_ANAGA</name>
<dbReference type="EMBL" id="RJVU01042598">
    <property type="protein sequence ID" value="ROL45234.1"/>
    <property type="molecule type" value="Genomic_DNA"/>
</dbReference>
<keyword evidence="2" id="KW-1185">Reference proteome</keyword>
<evidence type="ECO:0000313" key="1">
    <source>
        <dbReference type="EMBL" id="ROL45234.1"/>
    </source>
</evidence>
<dbReference type="Proteomes" id="UP000281406">
    <property type="component" value="Unassembled WGS sequence"/>
</dbReference>
<accession>A0A3N0YGL0</accession>
<proteinExistence type="predicted"/>
<organism evidence="1 2">
    <name type="scientific">Anabarilius grahami</name>
    <name type="common">Kanglang fish</name>
    <name type="synonym">Barilius grahami</name>
    <dbReference type="NCBI Taxonomy" id="495550"/>
    <lineage>
        <taxon>Eukaryota</taxon>
        <taxon>Metazoa</taxon>
        <taxon>Chordata</taxon>
        <taxon>Craniata</taxon>
        <taxon>Vertebrata</taxon>
        <taxon>Euteleostomi</taxon>
        <taxon>Actinopterygii</taxon>
        <taxon>Neopterygii</taxon>
        <taxon>Teleostei</taxon>
        <taxon>Ostariophysi</taxon>
        <taxon>Cypriniformes</taxon>
        <taxon>Xenocyprididae</taxon>
        <taxon>Xenocypridinae</taxon>
        <taxon>Xenocypridinae incertae sedis</taxon>
        <taxon>Anabarilius</taxon>
    </lineage>
</organism>
<sequence length="129" mass="14615">MLYRYQEWKDHLHNFNDHIILAIPLCLTLRSLLQQTLCYMRTCVSCGDNPPVVIMDLHKKGVFQFSVSDIEEPPENFQGDVNLETLWEALSKEMIGCGFVANPAHIWSVCNPHVPDLGHIVLPSGSRAV</sequence>
<dbReference type="PANTHER" id="PTHR17609">
    <property type="entry name" value="HMG DOMAIN-CONTAINING PROTEIN 3"/>
    <property type="match status" value="1"/>
</dbReference>
<dbReference type="PANTHER" id="PTHR17609:SF3">
    <property type="entry name" value="SAP DOMAIN-CONTAINING PROTEIN"/>
    <property type="match status" value="1"/>
</dbReference>
<comment type="caution">
    <text evidence="1">The sequence shown here is derived from an EMBL/GenBank/DDBJ whole genome shotgun (WGS) entry which is preliminary data.</text>
</comment>
<protein>
    <submittedName>
        <fullName evidence="1">Uncharacterized protein</fullName>
    </submittedName>
</protein>
<reference evidence="1 2" key="1">
    <citation type="submission" date="2018-10" db="EMBL/GenBank/DDBJ databases">
        <title>Genome assembly for a Yunnan-Guizhou Plateau 3E fish, Anabarilius grahami (Regan), and its evolutionary and genetic applications.</title>
        <authorList>
            <person name="Jiang W."/>
        </authorList>
    </citation>
    <scope>NUCLEOTIDE SEQUENCE [LARGE SCALE GENOMIC DNA]</scope>
    <source>
        <strain evidence="1">AG-KIZ</strain>
        <tissue evidence="1">Muscle</tissue>
    </source>
</reference>
<dbReference type="InterPro" id="IPR039598">
    <property type="entry name" value="HMGXB3"/>
</dbReference>
<dbReference type="OrthoDB" id="8948380at2759"/>
<dbReference type="AlphaFoldDB" id="A0A3N0YGL0"/>
<evidence type="ECO:0000313" key="2">
    <source>
        <dbReference type="Proteomes" id="UP000281406"/>
    </source>
</evidence>
<gene>
    <name evidence="1" type="ORF">DPX16_17845</name>
</gene>